<dbReference type="GeneID" id="5326204"/>
<dbReference type="Proteomes" id="UP000001107">
    <property type="component" value="Chromosome"/>
</dbReference>
<dbReference type="PIRSF" id="PIRSF037052">
    <property type="entry name" value="UCP037052"/>
    <property type="match status" value="1"/>
</dbReference>
<protein>
    <recommendedName>
        <fullName evidence="5">DUF2096 domain-containing protein</fullName>
    </recommendedName>
</protein>
<sequence>MMKDAKGIDKQWVVLNELASKLSIGRPLPEEVYSKLRISNNILTYYLLDEHANFEVLRDAEKEISRLQAILFGICDSKMAKEYIDKMGKALRGELNVEFPLKTSSFNVEVKRKKDSETIRVNMPINIHVEILGEFSEYTGVIFEWSQEEDGKVLIEGPKDRVVNALKDFSSLWKSF</sequence>
<reference evidence="3" key="1">
    <citation type="submission" date="2007-06" db="EMBL/GenBank/DDBJ databases">
        <title>Complete sequence of Methanococcus vannielii SB.</title>
        <authorList>
            <consortium name="US DOE Joint Genome Institute"/>
            <person name="Copeland A."/>
            <person name="Lucas S."/>
            <person name="Lapidus A."/>
            <person name="Barry K."/>
            <person name="Glavina del Rio T."/>
            <person name="Dalin E."/>
            <person name="Tice H."/>
            <person name="Pitluck S."/>
            <person name="Chain P."/>
            <person name="Malfatti S."/>
            <person name="Shin M."/>
            <person name="Vergez L."/>
            <person name="Schmutz J."/>
            <person name="Larimer F."/>
            <person name="Land M."/>
            <person name="Hauser L."/>
            <person name="Kyrpides N."/>
            <person name="Anderson I."/>
            <person name="Sieprawska-Lupa M."/>
            <person name="Whitman W.B."/>
            <person name="Richardson P."/>
        </authorList>
    </citation>
    <scope>NUCLEOTIDE SEQUENCE [LARGE SCALE GENOMIC DNA]</scope>
    <source>
        <strain evidence="3">SB</strain>
    </source>
</reference>
<dbReference type="Pfam" id="PF09869">
    <property type="entry name" value="KH_DUF2096_C"/>
    <property type="match status" value="1"/>
</dbReference>
<dbReference type="eggNOG" id="arCOG04906">
    <property type="taxonomic scope" value="Archaea"/>
</dbReference>
<feature type="domain" description="DUF2096" evidence="1">
    <location>
        <begin position="116"/>
        <end position="174"/>
    </location>
</feature>
<dbReference type="STRING" id="406327.Mevan_0881"/>
<feature type="domain" description="DUF2096" evidence="2">
    <location>
        <begin position="8"/>
        <end position="96"/>
    </location>
</feature>
<dbReference type="InterPro" id="IPR056731">
    <property type="entry name" value="DUF2096_N"/>
</dbReference>
<dbReference type="InterPro" id="IPR056730">
    <property type="entry name" value="DUF2096_C"/>
</dbReference>
<organism evidence="3 4">
    <name type="scientific">Methanococcus vannielii (strain ATCC 35089 / DSM 1224 / JCM 13029 / OCM 148 / SB)</name>
    <dbReference type="NCBI Taxonomy" id="406327"/>
    <lineage>
        <taxon>Archaea</taxon>
        <taxon>Methanobacteriati</taxon>
        <taxon>Methanobacteriota</taxon>
        <taxon>Methanomada group</taxon>
        <taxon>Methanococci</taxon>
        <taxon>Methanococcales</taxon>
        <taxon>Methanococcaceae</taxon>
        <taxon>Methanococcus</taxon>
    </lineage>
</organism>
<dbReference type="HOGENOM" id="CLU_1529229_0_0_2"/>
<dbReference type="Pfam" id="PF23100">
    <property type="entry name" value="DUF2096_N"/>
    <property type="match status" value="1"/>
</dbReference>
<dbReference type="EMBL" id="CP000742">
    <property type="protein sequence ID" value="ABR54786.1"/>
    <property type="molecule type" value="Genomic_DNA"/>
</dbReference>
<evidence type="ECO:0008006" key="5">
    <source>
        <dbReference type="Google" id="ProtNLM"/>
    </source>
</evidence>
<gene>
    <name evidence="3" type="ordered locus">Mevan_0881</name>
</gene>
<evidence type="ECO:0000313" key="3">
    <source>
        <dbReference type="EMBL" id="ABR54786.1"/>
    </source>
</evidence>
<evidence type="ECO:0000259" key="2">
    <source>
        <dbReference type="Pfam" id="PF23100"/>
    </source>
</evidence>
<evidence type="ECO:0000313" key="4">
    <source>
        <dbReference type="Proteomes" id="UP000001107"/>
    </source>
</evidence>
<dbReference type="KEGG" id="mvn:Mevan_0881"/>
<evidence type="ECO:0000259" key="1">
    <source>
        <dbReference type="Pfam" id="PF09869"/>
    </source>
</evidence>
<name>A6UQL4_METVS</name>
<proteinExistence type="predicted"/>
<dbReference type="InterPro" id="IPR017098">
    <property type="entry name" value="UCP037052"/>
</dbReference>
<dbReference type="RefSeq" id="WP_011972687.1">
    <property type="nucleotide sequence ID" value="NC_009634.1"/>
</dbReference>
<accession>A6UQL4</accession>
<keyword evidence="4" id="KW-1185">Reference proteome</keyword>
<dbReference type="AlphaFoldDB" id="A6UQL4"/>